<sequence length="150" mass="16550">MKIEAIVDVERGLIQVRKGPGANVEVLPLTMVNLLQNVNSEALEHDAAVTSKSASSETLEVDLGKMSLYDSVVNEQVNVLKLESNTDADDDSEEGLQSVEPINEESEFGNTELEELVLKEGPQQILQLILQDQANDFMREEISESDDYAD</sequence>
<keyword evidence="3" id="KW-1185">Reference proteome</keyword>
<name>A0ABP0VH26_9BRYO</name>
<feature type="region of interest" description="Disordered" evidence="1">
    <location>
        <begin position="83"/>
        <end position="109"/>
    </location>
</feature>
<proteinExistence type="predicted"/>
<protein>
    <submittedName>
        <fullName evidence="2">Uncharacterized protein</fullName>
    </submittedName>
</protein>
<reference evidence="2" key="1">
    <citation type="submission" date="2024-02" db="EMBL/GenBank/DDBJ databases">
        <authorList>
            <consortium name="ELIXIR-Norway"/>
            <consortium name="Elixir Norway"/>
        </authorList>
    </citation>
    <scope>NUCLEOTIDE SEQUENCE</scope>
</reference>
<dbReference type="Proteomes" id="UP001497444">
    <property type="component" value="Unassembled WGS sequence"/>
</dbReference>
<comment type="caution">
    <text evidence="2">The sequence shown here is derived from an EMBL/GenBank/DDBJ whole genome shotgun (WGS) entry which is preliminary data.</text>
</comment>
<gene>
    <name evidence="2" type="ORF">CSSPJE1EN1_LOCUS29125</name>
</gene>
<evidence type="ECO:0000313" key="2">
    <source>
        <dbReference type="EMBL" id="CAK9253747.1"/>
    </source>
</evidence>
<evidence type="ECO:0000313" key="3">
    <source>
        <dbReference type="Proteomes" id="UP001497444"/>
    </source>
</evidence>
<organism evidence="2 3">
    <name type="scientific">Sphagnum jensenii</name>
    <dbReference type="NCBI Taxonomy" id="128206"/>
    <lineage>
        <taxon>Eukaryota</taxon>
        <taxon>Viridiplantae</taxon>
        <taxon>Streptophyta</taxon>
        <taxon>Embryophyta</taxon>
        <taxon>Bryophyta</taxon>
        <taxon>Sphagnophytina</taxon>
        <taxon>Sphagnopsida</taxon>
        <taxon>Sphagnales</taxon>
        <taxon>Sphagnaceae</taxon>
        <taxon>Sphagnum</taxon>
    </lineage>
</organism>
<evidence type="ECO:0000256" key="1">
    <source>
        <dbReference type="SAM" id="MobiDB-lite"/>
    </source>
</evidence>
<dbReference type="EMBL" id="CAXAQS010000931">
    <property type="protein sequence ID" value="CAK9253747.1"/>
    <property type="molecule type" value="Genomic_DNA"/>
</dbReference>
<accession>A0ABP0VH26</accession>